<evidence type="ECO:0000313" key="3">
    <source>
        <dbReference type="Proteomes" id="UP001066276"/>
    </source>
</evidence>
<feature type="compositionally biased region" description="Basic and acidic residues" evidence="1">
    <location>
        <begin position="294"/>
        <end position="307"/>
    </location>
</feature>
<accession>A0AAV7U3E8</accession>
<feature type="region of interest" description="Disordered" evidence="1">
    <location>
        <begin position="224"/>
        <end position="247"/>
    </location>
</feature>
<proteinExistence type="predicted"/>
<comment type="caution">
    <text evidence="2">The sequence shown here is derived from an EMBL/GenBank/DDBJ whole genome shotgun (WGS) entry which is preliminary data.</text>
</comment>
<organism evidence="2 3">
    <name type="scientific">Pleurodeles waltl</name>
    <name type="common">Iberian ribbed newt</name>
    <dbReference type="NCBI Taxonomy" id="8319"/>
    <lineage>
        <taxon>Eukaryota</taxon>
        <taxon>Metazoa</taxon>
        <taxon>Chordata</taxon>
        <taxon>Craniata</taxon>
        <taxon>Vertebrata</taxon>
        <taxon>Euteleostomi</taxon>
        <taxon>Amphibia</taxon>
        <taxon>Batrachia</taxon>
        <taxon>Caudata</taxon>
        <taxon>Salamandroidea</taxon>
        <taxon>Salamandridae</taxon>
        <taxon>Pleurodelinae</taxon>
        <taxon>Pleurodeles</taxon>
    </lineage>
</organism>
<gene>
    <name evidence="2" type="ORF">NDU88_000406</name>
</gene>
<evidence type="ECO:0000313" key="2">
    <source>
        <dbReference type="EMBL" id="KAJ1183589.1"/>
    </source>
</evidence>
<feature type="compositionally biased region" description="Basic and acidic residues" evidence="1">
    <location>
        <begin position="50"/>
        <end position="63"/>
    </location>
</feature>
<dbReference type="Proteomes" id="UP001066276">
    <property type="component" value="Chromosome 3_1"/>
</dbReference>
<name>A0AAV7U3E8_PLEWA</name>
<feature type="compositionally biased region" description="Basic residues" evidence="1">
    <location>
        <begin position="366"/>
        <end position="384"/>
    </location>
</feature>
<protein>
    <submittedName>
        <fullName evidence="2">Uncharacterized protein</fullName>
    </submittedName>
</protein>
<sequence>MNMHSHILFLHAVHITGSPNSEHEAATIGGEAWHKKSFILPSRLKVLKDKREKKETANHEVQKKKASSRSSVMSATLEDRVLEGVKASIPDHINNVSSTSNPERHHHEIEGRSVPTMVVPLSAVANLDNIVTEGVEAPVPDHGSLEVHEGEHLQINSVSSTGSPSRHGQEMEDPIVPSVLAPPSTVHITGSSNSEHEAATMEGEAWHKKPFILPSKLKVLKDKREKKETANHEVQKKKASSRSSVTRTTLENRVLEVHITGSPNSEHEAATMEGEAWHKAPFILPSKLKVLKDKREKKETDNHEVQKKKASSRSSVMSTTLEDRVLEDAIEVAGSAREPVVRWSRSRLLHGSSQIAQSILSLSHKITQRNKKKAMPRPRKRRIRTSSSRTEASKLDPEPQDADTTSGDEGSPAVYESRTILDPVNPSAVTSPLTGTSQRPLHKGKGVMRVLEQQ</sequence>
<evidence type="ECO:0000256" key="1">
    <source>
        <dbReference type="SAM" id="MobiDB-lite"/>
    </source>
</evidence>
<dbReference type="AlphaFoldDB" id="A0AAV7U3E8"/>
<keyword evidence="3" id="KW-1185">Reference proteome</keyword>
<dbReference type="EMBL" id="JANPWB010000005">
    <property type="protein sequence ID" value="KAJ1183589.1"/>
    <property type="molecule type" value="Genomic_DNA"/>
</dbReference>
<feature type="region of interest" description="Disordered" evidence="1">
    <location>
        <begin position="50"/>
        <end position="75"/>
    </location>
</feature>
<reference evidence="2" key="1">
    <citation type="journal article" date="2022" name="bioRxiv">
        <title>Sequencing and chromosome-scale assembly of the giantPleurodeles waltlgenome.</title>
        <authorList>
            <person name="Brown T."/>
            <person name="Elewa A."/>
            <person name="Iarovenko S."/>
            <person name="Subramanian E."/>
            <person name="Araus A.J."/>
            <person name="Petzold A."/>
            <person name="Susuki M."/>
            <person name="Suzuki K.-i.T."/>
            <person name="Hayashi T."/>
            <person name="Toyoda A."/>
            <person name="Oliveira C."/>
            <person name="Osipova E."/>
            <person name="Leigh N.D."/>
            <person name="Simon A."/>
            <person name="Yun M.H."/>
        </authorList>
    </citation>
    <scope>NUCLEOTIDE SEQUENCE</scope>
    <source>
        <strain evidence="2">20211129_DDA</strain>
        <tissue evidence="2">Liver</tissue>
    </source>
</reference>
<feature type="compositionally biased region" description="Polar residues" evidence="1">
    <location>
        <begin position="427"/>
        <end position="439"/>
    </location>
</feature>
<feature type="region of interest" description="Disordered" evidence="1">
    <location>
        <begin position="294"/>
        <end position="318"/>
    </location>
</feature>
<feature type="compositionally biased region" description="Basic and acidic residues" evidence="1">
    <location>
        <begin position="224"/>
        <end position="236"/>
    </location>
</feature>
<feature type="region of interest" description="Disordered" evidence="1">
    <location>
        <begin position="360"/>
        <end position="454"/>
    </location>
</feature>